<dbReference type="InterPro" id="IPR036264">
    <property type="entry name" value="Bact_exopeptidase_dim_dom"/>
</dbReference>
<dbReference type="PANTHER" id="PTHR11014:SF98">
    <property type="entry name" value="N-ACETYLDIAMINOPIMELATE DEACETYLASE"/>
    <property type="match status" value="1"/>
</dbReference>
<dbReference type="STRING" id="1423735.FC15_GL000748"/>
<dbReference type="Pfam" id="PF01546">
    <property type="entry name" value="Peptidase_M20"/>
    <property type="match status" value="1"/>
</dbReference>
<dbReference type="PANTHER" id="PTHR11014">
    <property type="entry name" value="PEPTIDASE M20 FAMILY MEMBER"/>
    <property type="match status" value="1"/>
</dbReference>
<feature type="active site" description="Proton acceptor" evidence="5">
    <location>
        <position position="144"/>
    </location>
</feature>
<keyword evidence="2 5" id="KW-0378">Hydrolase</keyword>
<dbReference type="HAMAP" id="MF_01692">
    <property type="entry name" value="DapEL"/>
    <property type="match status" value="1"/>
</dbReference>
<reference evidence="8 9" key="1">
    <citation type="journal article" date="2015" name="Genome Announc.">
        <title>Expanding the biotechnology potential of lactobacilli through comparative genomics of 213 strains and associated genera.</title>
        <authorList>
            <person name="Sun Z."/>
            <person name="Harris H.M."/>
            <person name="McCann A."/>
            <person name="Guo C."/>
            <person name="Argimon S."/>
            <person name="Zhang W."/>
            <person name="Yang X."/>
            <person name="Jeffery I.B."/>
            <person name="Cooney J.C."/>
            <person name="Kagawa T.F."/>
            <person name="Liu W."/>
            <person name="Song Y."/>
            <person name="Salvetti E."/>
            <person name="Wrobel A."/>
            <person name="Rasinkangas P."/>
            <person name="Parkhill J."/>
            <person name="Rea M.C."/>
            <person name="O'Sullivan O."/>
            <person name="Ritari J."/>
            <person name="Douillard F.P."/>
            <person name="Paul Ross R."/>
            <person name="Yang R."/>
            <person name="Briner A.E."/>
            <person name="Felis G.E."/>
            <person name="de Vos W.M."/>
            <person name="Barrangou R."/>
            <person name="Klaenhammer T.R."/>
            <person name="Caufield P.W."/>
            <person name="Cui Y."/>
            <person name="Zhang H."/>
            <person name="O'Toole P.W."/>
        </authorList>
    </citation>
    <scope>NUCLEOTIDE SEQUENCE [LARGE SCALE GENOMIC DNA]</scope>
    <source>
        <strain evidence="8 9">DSM 17758</strain>
    </source>
</reference>
<dbReference type="NCBIfam" id="TIGR01891">
    <property type="entry name" value="amidohydrolases"/>
    <property type="match status" value="1"/>
</dbReference>
<evidence type="ECO:0000259" key="7">
    <source>
        <dbReference type="Pfam" id="PF07687"/>
    </source>
</evidence>
<dbReference type="Gene3D" id="3.40.630.10">
    <property type="entry name" value="Zn peptidases"/>
    <property type="match status" value="1"/>
</dbReference>
<comment type="function">
    <text evidence="5">Catalyzes the conversion of N-acetyl-diaminopimelate to diaminopimelate and acetate.</text>
</comment>
<dbReference type="UniPathway" id="UPA00034">
    <property type="reaction ID" value="UER00024"/>
</dbReference>
<accession>A0A0R1VRG9</accession>
<keyword evidence="4 5" id="KW-0457">Lysine biosynthesis</keyword>
<keyword evidence="6" id="KW-0464">Manganese</keyword>
<dbReference type="InterPro" id="IPR017439">
    <property type="entry name" value="Amidohydrolase"/>
</dbReference>
<comment type="pathway">
    <text evidence="5">Amino-acid biosynthesis; L-lysine biosynthesis via DAP pathway; LL-2,6-diaminopimelate from (S)-tetrahydrodipicolinate (acetylase route): step 3/3.</text>
</comment>
<feature type="active site" evidence="5">
    <location>
        <position position="85"/>
    </location>
</feature>
<dbReference type="Proteomes" id="UP000051315">
    <property type="component" value="Unassembled WGS sequence"/>
</dbReference>
<comment type="caution">
    <text evidence="8">The sequence shown here is derived from an EMBL/GenBank/DDBJ whole genome shotgun (WGS) entry which is preliminary data.</text>
</comment>
<keyword evidence="1 5" id="KW-0028">Amino-acid biosynthesis</keyword>
<dbReference type="FunFam" id="3.30.70.360:FF:000001">
    <property type="entry name" value="N-acetyldiaminopimelate deacetylase"/>
    <property type="match status" value="1"/>
</dbReference>
<keyword evidence="8" id="KW-0645">Protease</keyword>
<evidence type="ECO:0000256" key="4">
    <source>
        <dbReference type="ARBA" id="ARBA00023154"/>
    </source>
</evidence>
<comment type="similarity">
    <text evidence="5">Belongs to the peptidase M20A family. N-acetyldiaminopimelate deacetylase subfamily.</text>
</comment>
<dbReference type="InterPro" id="IPR002933">
    <property type="entry name" value="Peptidase_M20"/>
</dbReference>
<dbReference type="PIRSF" id="PIRSF005962">
    <property type="entry name" value="Pept_M20D_amidohydro"/>
    <property type="match status" value="1"/>
</dbReference>
<protein>
    <recommendedName>
        <fullName evidence="5">N-acetyldiaminopimelate deacetylase</fullName>
        <ecNumber evidence="5">3.5.1.47</ecNumber>
    </recommendedName>
</protein>
<dbReference type="AlphaFoldDB" id="A0A0R1VRG9"/>
<dbReference type="SUPFAM" id="SSF53187">
    <property type="entry name" value="Zn-dependent exopeptidases"/>
    <property type="match status" value="1"/>
</dbReference>
<dbReference type="EC" id="3.5.1.47" evidence="5"/>
<dbReference type="GO" id="GO:0019877">
    <property type="term" value="P:diaminopimelate biosynthetic process"/>
    <property type="evidence" value="ECO:0007669"/>
    <property type="project" value="UniProtKB-UniRule"/>
</dbReference>
<dbReference type="Pfam" id="PF07687">
    <property type="entry name" value="M20_dimer"/>
    <property type="match status" value="1"/>
</dbReference>
<sequence>MKGSHELTDFSHDLKTDELIKIRRDLHAIPELALHETLTHTYLLQVLTAWQTERMMIKMIPEVPTAILVRLQGTDPQRTIGYRTDIDALPITEETGLPFQSTLPGQMHACGHDVHMTVALGILRHFINHPPKDNLIFFFQPAEEADYGGYRVYQAGAFEGEWRPDEFFALHDDPARPAGQIATRMGTLFAGTTEIHLTFTGQSGHAAYPQLAQDALVAASAFVMQVQTVVSRNVDPVRGGVVTIGSLHAGEVMNVIAGEAKLAGTIRAFRQSDILMMQQRVREIAEGVAQTYGIKADLKLIQGGYMPVENAAALTTDLISFMTKDPTIDFALAEPAMTGEDFGFLTQKFPGTMVWLGVNDPKHTLHSAQLNPDEQALQPGVAAFVRYLEHRMSID</sequence>
<dbReference type="GO" id="GO:0050118">
    <property type="term" value="F:N-acetyldiaminopimelate deacetylase activity"/>
    <property type="evidence" value="ECO:0007669"/>
    <property type="project" value="UniProtKB-UniRule"/>
</dbReference>
<dbReference type="GO" id="GO:0046872">
    <property type="term" value="F:metal ion binding"/>
    <property type="evidence" value="ECO:0007669"/>
    <property type="project" value="UniProtKB-KW"/>
</dbReference>
<evidence type="ECO:0000256" key="5">
    <source>
        <dbReference type="HAMAP-Rule" id="MF_01692"/>
    </source>
</evidence>
<comment type="catalytic activity">
    <reaction evidence="5">
        <text>N-acetyl-(2S,6S)-2,6-diaminopimelate + H2O = (2S,6S)-2,6-diaminopimelate + acetate</text>
        <dbReference type="Rhea" id="RHEA:20405"/>
        <dbReference type="ChEBI" id="CHEBI:15377"/>
        <dbReference type="ChEBI" id="CHEBI:30089"/>
        <dbReference type="ChEBI" id="CHEBI:57609"/>
        <dbReference type="ChEBI" id="CHEBI:58767"/>
        <dbReference type="EC" id="3.5.1.47"/>
    </reaction>
</comment>
<feature type="binding site" evidence="6">
    <location>
        <position position="112"/>
    </location>
    <ligand>
        <name>Mn(2+)</name>
        <dbReference type="ChEBI" id="CHEBI:29035"/>
        <label>2</label>
    </ligand>
</feature>
<feature type="binding site" evidence="6">
    <location>
        <position position="366"/>
    </location>
    <ligand>
        <name>Mn(2+)</name>
        <dbReference type="ChEBI" id="CHEBI:29035"/>
        <label>2</label>
    </ligand>
</feature>
<dbReference type="InterPro" id="IPR011650">
    <property type="entry name" value="Peptidase_M20_dimer"/>
</dbReference>
<evidence type="ECO:0000256" key="2">
    <source>
        <dbReference type="ARBA" id="ARBA00022801"/>
    </source>
</evidence>
<dbReference type="InterPro" id="IPR023905">
    <property type="entry name" value="AcetylDAP_deacetylase"/>
</dbReference>
<evidence type="ECO:0000256" key="6">
    <source>
        <dbReference type="PIRSR" id="PIRSR005962-1"/>
    </source>
</evidence>
<keyword evidence="6" id="KW-0479">Metal-binding</keyword>
<evidence type="ECO:0000256" key="1">
    <source>
        <dbReference type="ARBA" id="ARBA00022605"/>
    </source>
</evidence>
<evidence type="ECO:0000313" key="8">
    <source>
        <dbReference type="EMBL" id="KRM08069.1"/>
    </source>
</evidence>
<dbReference type="CDD" id="cd05670">
    <property type="entry name" value="M20_Acy1_YkuR-like"/>
    <property type="match status" value="1"/>
</dbReference>
<dbReference type="PATRIC" id="fig|1423735.3.peg.779"/>
<organism evidence="8 9">
    <name type="scientific">Lapidilactobacillus concavus DSM 17758</name>
    <dbReference type="NCBI Taxonomy" id="1423735"/>
    <lineage>
        <taxon>Bacteria</taxon>
        <taxon>Bacillati</taxon>
        <taxon>Bacillota</taxon>
        <taxon>Bacilli</taxon>
        <taxon>Lactobacillales</taxon>
        <taxon>Lactobacillaceae</taxon>
        <taxon>Lapidilactobacillus</taxon>
    </lineage>
</organism>
<dbReference type="GO" id="GO:0004180">
    <property type="term" value="F:carboxypeptidase activity"/>
    <property type="evidence" value="ECO:0007669"/>
    <property type="project" value="UniProtKB-KW"/>
</dbReference>
<dbReference type="EMBL" id="AZFX01000094">
    <property type="protein sequence ID" value="KRM08069.1"/>
    <property type="molecule type" value="Genomic_DNA"/>
</dbReference>
<name>A0A0R1VRG9_9LACO</name>
<keyword evidence="9" id="KW-1185">Reference proteome</keyword>
<feature type="domain" description="Peptidase M20 dimerisation" evidence="7">
    <location>
        <begin position="191"/>
        <end position="287"/>
    </location>
</feature>
<dbReference type="GO" id="GO:0009089">
    <property type="term" value="P:lysine biosynthetic process via diaminopimelate"/>
    <property type="evidence" value="ECO:0007669"/>
    <property type="project" value="UniProtKB-UniRule"/>
</dbReference>
<evidence type="ECO:0000256" key="3">
    <source>
        <dbReference type="ARBA" id="ARBA00022915"/>
    </source>
</evidence>
<dbReference type="SUPFAM" id="SSF55031">
    <property type="entry name" value="Bacterial exopeptidase dimerisation domain"/>
    <property type="match status" value="1"/>
</dbReference>
<keyword evidence="8" id="KW-0121">Carboxypeptidase</keyword>
<feature type="binding site" evidence="6">
    <location>
        <position position="171"/>
    </location>
    <ligand>
        <name>Mn(2+)</name>
        <dbReference type="ChEBI" id="CHEBI:29035"/>
        <label>2</label>
    </ligand>
</feature>
<feature type="binding site" evidence="6">
    <location>
        <position position="110"/>
    </location>
    <ligand>
        <name>Mn(2+)</name>
        <dbReference type="ChEBI" id="CHEBI:29035"/>
        <label>2</label>
    </ligand>
</feature>
<comment type="cofactor">
    <cofactor evidence="6">
        <name>Mn(2+)</name>
        <dbReference type="ChEBI" id="CHEBI:29035"/>
    </cofactor>
    <text evidence="6">The Mn(2+) ion enhances activity.</text>
</comment>
<dbReference type="Gene3D" id="3.30.70.360">
    <property type="match status" value="1"/>
</dbReference>
<evidence type="ECO:0000313" key="9">
    <source>
        <dbReference type="Proteomes" id="UP000051315"/>
    </source>
</evidence>
<keyword evidence="3 5" id="KW-0220">Diaminopimelate biosynthesis</keyword>
<proteinExistence type="inferred from homology"/>
<feature type="binding site" evidence="6">
    <location>
        <position position="144"/>
    </location>
    <ligand>
        <name>Mn(2+)</name>
        <dbReference type="ChEBI" id="CHEBI:29035"/>
        <label>2</label>
    </ligand>
</feature>
<gene>
    <name evidence="8" type="ORF">FC15_GL000748</name>
</gene>